<dbReference type="Proteomes" id="UP000494040">
    <property type="component" value="Unassembled WGS sequence"/>
</dbReference>
<keyword evidence="3" id="KW-0963">Cytoplasm</keyword>
<evidence type="ECO:0000256" key="5">
    <source>
        <dbReference type="ARBA" id="ARBA00022803"/>
    </source>
</evidence>
<dbReference type="GO" id="GO:0097431">
    <property type="term" value="C:mitotic spindle pole"/>
    <property type="evidence" value="ECO:0007669"/>
    <property type="project" value="TreeGrafter"/>
</dbReference>
<dbReference type="InterPro" id="IPR049039">
    <property type="entry name" value="RMD1-3_a_helical_rpt"/>
</dbReference>
<evidence type="ECO:0000313" key="10">
    <source>
        <dbReference type="Proteomes" id="UP000494040"/>
    </source>
</evidence>
<keyword evidence="5" id="KW-0802">TPR repeat</keyword>
<dbReference type="InterPro" id="IPR011990">
    <property type="entry name" value="TPR-like_helical_dom_sf"/>
</dbReference>
<dbReference type="GO" id="GO:0005739">
    <property type="term" value="C:mitochondrion"/>
    <property type="evidence" value="ECO:0007669"/>
    <property type="project" value="TreeGrafter"/>
</dbReference>
<dbReference type="Pfam" id="PF21033">
    <property type="entry name" value="RMD1-3"/>
    <property type="match status" value="1"/>
</dbReference>
<dbReference type="EnsemblMetazoa" id="XM_014406576.2">
    <property type="protein sequence ID" value="XP_014262062.1"/>
    <property type="gene ID" value="LOC106674095"/>
</dbReference>
<dbReference type="SUPFAM" id="SSF48452">
    <property type="entry name" value="TPR-like"/>
    <property type="match status" value="1"/>
</dbReference>
<evidence type="ECO:0000256" key="6">
    <source>
        <dbReference type="ARBA" id="ARBA00023212"/>
    </source>
</evidence>
<accession>A0A8I6SCZ1</accession>
<evidence type="ECO:0000256" key="3">
    <source>
        <dbReference type="ARBA" id="ARBA00022490"/>
    </source>
</evidence>
<reference evidence="9" key="1">
    <citation type="submission" date="2022-01" db="UniProtKB">
        <authorList>
            <consortium name="EnsemblMetazoa"/>
        </authorList>
    </citation>
    <scope>IDENTIFICATION</scope>
</reference>
<dbReference type="Gene3D" id="1.25.40.10">
    <property type="entry name" value="Tetratricopeptide repeat domain"/>
    <property type="match status" value="1"/>
</dbReference>
<evidence type="ECO:0000313" key="9">
    <source>
        <dbReference type="EnsemblMetazoa" id="XP_014262062.1"/>
    </source>
</evidence>
<keyword evidence="10" id="KW-1185">Reference proteome</keyword>
<keyword evidence="4" id="KW-0677">Repeat</keyword>
<comment type="subunit">
    <text evidence="2">Interacts with microtubules.</text>
</comment>
<dbReference type="PANTHER" id="PTHR16056:SF16">
    <property type="entry name" value="REGULATOR OF MICROTUBULE DYNAMICS PROTEIN 1"/>
    <property type="match status" value="1"/>
</dbReference>
<dbReference type="GO" id="GO:0008017">
    <property type="term" value="F:microtubule binding"/>
    <property type="evidence" value="ECO:0007669"/>
    <property type="project" value="TreeGrafter"/>
</dbReference>
<organism evidence="9 10">
    <name type="scientific">Cimex lectularius</name>
    <name type="common">Bed bug</name>
    <name type="synonym">Acanthia lectularia</name>
    <dbReference type="NCBI Taxonomy" id="79782"/>
    <lineage>
        <taxon>Eukaryota</taxon>
        <taxon>Metazoa</taxon>
        <taxon>Ecdysozoa</taxon>
        <taxon>Arthropoda</taxon>
        <taxon>Hexapoda</taxon>
        <taxon>Insecta</taxon>
        <taxon>Pterygota</taxon>
        <taxon>Neoptera</taxon>
        <taxon>Paraneoptera</taxon>
        <taxon>Hemiptera</taxon>
        <taxon>Heteroptera</taxon>
        <taxon>Panheteroptera</taxon>
        <taxon>Cimicomorpha</taxon>
        <taxon>Cimicidae</taxon>
        <taxon>Cimex</taxon>
    </lineage>
</organism>
<keyword evidence="6" id="KW-0206">Cytoskeleton</keyword>
<proteinExistence type="predicted"/>
<dbReference type="PANTHER" id="PTHR16056">
    <property type="entry name" value="REGULATOR OF MICROTUBULE DYNAMICS PROTEIN"/>
    <property type="match status" value="1"/>
</dbReference>
<dbReference type="AlphaFoldDB" id="A0A8I6SCZ1"/>
<evidence type="ECO:0000256" key="1">
    <source>
        <dbReference type="ARBA" id="ARBA00004245"/>
    </source>
</evidence>
<dbReference type="OMA" id="KDVEILW"/>
<evidence type="ECO:0000256" key="4">
    <source>
        <dbReference type="ARBA" id="ARBA00022737"/>
    </source>
</evidence>
<name>A0A8I6SCZ1_CIMLE</name>
<evidence type="ECO:0000256" key="2">
    <source>
        <dbReference type="ARBA" id="ARBA00011375"/>
    </source>
</evidence>
<dbReference type="GO" id="GO:0005876">
    <property type="term" value="C:spindle microtubule"/>
    <property type="evidence" value="ECO:0007669"/>
    <property type="project" value="TreeGrafter"/>
</dbReference>
<protein>
    <recommendedName>
        <fullName evidence="7">Regulator of microtubule dynamics protein 1</fullName>
    </recommendedName>
    <alternativeName>
        <fullName evidence="8">Protein FAM82B</fullName>
    </alternativeName>
</protein>
<dbReference type="RefSeq" id="XP_014262062.1">
    <property type="nucleotide sequence ID" value="XM_014406576.2"/>
</dbReference>
<evidence type="ECO:0000256" key="8">
    <source>
        <dbReference type="ARBA" id="ARBA00041958"/>
    </source>
</evidence>
<dbReference type="OrthoDB" id="69711at2759"/>
<dbReference type="GeneID" id="106674095"/>
<sequence length="294" mass="34144">MQFFRRTVSSFAKYAFFRPTRAKNLVALPHRLLFSLDKYKTGAFLISLSWFRSSKEANKEDALRKTLLSTADALYKESKYREICTLLGDYKDGNDVEILWRLSRAQYNLSQEIATSPEEKKSLIFAAYEVISKSLALDKDHFANHKWMSILLDAKSTYEGIKTRITHLQTVKEHMLKASELNPNDATTLYMLGLWCYQITDMPWYQRKVASTIFTAPPVSSYEEALIYFSKAEEVEPRFYSQNLLMLGKTYLKLNKEDNARYYLNLACDYPISNDDDLLASKEACELLEKLNKK</sequence>
<dbReference type="KEGG" id="clec:106674095"/>
<evidence type="ECO:0000256" key="7">
    <source>
        <dbReference type="ARBA" id="ARBA00039966"/>
    </source>
</evidence>
<comment type="subcellular location">
    <subcellularLocation>
        <location evidence="1">Cytoplasm</location>
        <location evidence="1">Cytoskeleton</location>
    </subcellularLocation>
</comment>